<evidence type="ECO:0000313" key="12">
    <source>
        <dbReference type="EMBL" id="GAA3699379.1"/>
    </source>
</evidence>
<keyword evidence="5" id="KW-1003">Cell membrane</keyword>
<comment type="subcellular location">
    <subcellularLocation>
        <location evidence="1">Cell membrane</location>
        <topology evidence="1">Peripheral membrane protein</topology>
        <orientation evidence="1">Cytoplasmic side</orientation>
    </subcellularLocation>
</comment>
<sequence length="148" mass="16175">MKTPYDAPLRVAERELDEVRAAIGAALGEIRQIEDAAASLRDTMARETAAVAGDHSLAAERFFARARERRTQLATACEAANARVETLRERAIECYGARTAIGNAAARYRQEAERAAAAAEQAALDDIAASRLVRLRRRRRPVTARLAS</sequence>
<reference evidence="13" key="1">
    <citation type="journal article" date="2019" name="Int. J. Syst. Evol. Microbiol.">
        <title>The Global Catalogue of Microorganisms (GCM) 10K type strain sequencing project: providing services to taxonomists for standard genome sequencing and annotation.</title>
        <authorList>
            <consortium name="The Broad Institute Genomics Platform"/>
            <consortium name="The Broad Institute Genome Sequencing Center for Infectious Disease"/>
            <person name="Wu L."/>
            <person name="Ma J."/>
        </authorList>
    </citation>
    <scope>NUCLEOTIDE SEQUENCE [LARGE SCALE GENOMIC DNA]</scope>
    <source>
        <strain evidence="13">JCM 17498</strain>
    </source>
</reference>
<evidence type="ECO:0000256" key="11">
    <source>
        <dbReference type="SAM" id="Coils"/>
    </source>
</evidence>
<evidence type="ECO:0000256" key="3">
    <source>
        <dbReference type="ARBA" id="ARBA00020392"/>
    </source>
</evidence>
<accession>A0ABP7D4S8</accession>
<dbReference type="Pfam" id="PF02050">
    <property type="entry name" value="FliJ"/>
    <property type="match status" value="1"/>
</dbReference>
<keyword evidence="8" id="KW-0653">Protein transport</keyword>
<keyword evidence="7" id="KW-1005">Bacterial flagellum biogenesis</keyword>
<organism evidence="12 13">
    <name type="scientific">Sphingomonas cynarae</name>
    <dbReference type="NCBI Taxonomy" id="930197"/>
    <lineage>
        <taxon>Bacteria</taxon>
        <taxon>Pseudomonadati</taxon>
        <taxon>Pseudomonadota</taxon>
        <taxon>Alphaproteobacteria</taxon>
        <taxon>Sphingomonadales</taxon>
        <taxon>Sphingomonadaceae</taxon>
        <taxon>Sphingomonas</taxon>
    </lineage>
</organism>
<keyword evidence="9" id="KW-0472">Membrane</keyword>
<protein>
    <recommendedName>
        <fullName evidence="3">Flagellar FliJ protein</fullName>
    </recommendedName>
</protein>
<gene>
    <name evidence="12" type="ORF">GCM10022268_06970</name>
</gene>
<keyword evidence="4" id="KW-0813">Transport</keyword>
<evidence type="ECO:0000256" key="7">
    <source>
        <dbReference type="ARBA" id="ARBA00022795"/>
    </source>
</evidence>
<feature type="coiled-coil region" evidence="11">
    <location>
        <begin position="9"/>
        <end position="125"/>
    </location>
</feature>
<evidence type="ECO:0000256" key="9">
    <source>
        <dbReference type="ARBA" id="ARBA00023136"/>
    </source>
</evidence>
<evidence type="ECO:0000256" key="5">
    <source>
        <dbReference type="ARBA" id="ARBA00022475"/>
    </source>
</evidence>
<dbReference type="InterPro" id="IPR053716">
    <property type="entry name" value="Flag_assembly_chemotaxis_eff"/>
</dbReference>
<evidence type="ECO:0000256" key="10">
    <source>
        <dbReference type="ARBA" id="ARBA00023225"/>
    </source>
</evidence>
<keyword evidence="11" id="KW-0175">Coiled coil</keyword>
<evidence type="ECO:0000256" key="2">
    <source>
        <dbReference type="ARBA" id="ARBA00010004"/>
    </source>
</evidence>
<dbReference type="InterPro" id="IPR012823">
    <property type="entry name" value="Flagell_FliJ"/>
</dbReference>
<keyword evidence="6" id="KW-0145">Chemotaxis</keyword>
<comment type="caution">
    <text evidence="12">The sequence shown here is derived from an EMBL/GenBank/DDBJ whole genome shotgun (WGS) entry which is preliminary data.</text>
</comment>
<keyword evidence="10" id="KW-1006">Bacterial flagellum protein export</keyword>
<evidence type="ECO:0000256" key="1">
    <source>
        <dbReference type="ARBA" id="ARBA00004413"/>
    </source>
</evidence>
<dbReference type="EMBL" id="BAABBF010000002">
    <property type="protein sequence ID" value="GAA3699379.1"/>
    <property type="molecule type" value="Genomic_DNA"/>
</dbReference>
<evidence type="ECO:0000313" key="13">
    <source>
        <dbReference type="Proteomes" id="UP001500523"/>
    </source>
</evidence>
<evidence type="ECO:0000256" key="4">
    <source>
        <dbReference type="ARBA" id="ARBA00022448"/>
    </source>
</evidence>
<dbReference type="Proteomes" id="UP001500523">
    <property type="component" value="Unassembled WGS sequence"/>
</dbReference>
<proteinExistence type="inferred from homology"/>
<comment type="similarity">
    <text evidence="2">Belongs to the FliJ family.</text>
</comment>
<dbReference type="RefSeq" id="WP_344692007.1">
    <property type="nucleotide sequence ID" value="NZ_BAABBF010000002.1"/>
</dbReference>
<evidence type="ECO:0000256" key="8">
    <source>
        <dbReference type="ARBA" id="ARBA00022927"/>
    </source>
</evidence>
<evidence type="ECO:0000256" key="6">
    <source>
        <dbReference type="ARBA" id="ARBA00022500"/>
    </source>
</evidence>
<keyword evidence="13" id="KW-1185">Reference proteome</keyword>
<name>A0ABP7D4S8_9SPHN</name>
<dbReference type="Gene3D" id="1.10.287.1700">
    <property type="match status" value="1"/>
</dbReference>